<keyword evidence="2" id="KW-0812">Transmembrane</keyword>
<comment type="caution">
    <text evidence="4">The sequence shown here is derived from an EMBL/GenBank/DDBJ whole genome shotgun (WGS) entry which is preliminary data.</text>
</comment>
<dbReference type="AlphaFoldDB" id="A0A919CJ92"/>
<feature type="transmembrane region" description="Helical" evidence="2">
    <location>
        <begin position="102"/>
        <end position="121"/>
    </location>
</feature>
<feature type="transmembrane region" description="Helical" evidence="2">
    <location>
        <begin position="36"/>
        <end position="58"/>
    </location>
</feature>
<evidence type="ECO:0000313" key="4">
    <source>
        <dbReference type="EMBL" id="GHD29963.1"/>
    </source>
</evidence>
<sequence>MRNGAPDRDTRRALSGRTAPGEEHDMRYEAANGWQFFVATLLVVIGCVNIIQGLVAWFVPDFYFASASEMLVLEYESWGVLLGLWGVVLVASGLSVLSGSPWARFLAIVLASLNALAQLAFALAMPLWAMVAIAIDVVVIYGLTAGWPRVDGYEDEKGEREAVYRSGYRAAQSSPPPVRSPEEPGGHGQHTR</sequence>
<feature type="compositionally biased region" description="Basic and acidic residues" evidence="1">
    <location>
        <begin position="1"/>
        <end position="12"/>
    </location>
</feature>
<evidence type="ECO:0000313" key="5">
    <source>
        <dbReference type="Proteomes" id="UP000654947"/>
    </source>
</evidence>
<feature type="transmembrane region" description="Helical" evidence="2">
    <location>
        <begin position="127"/>
        <end position="147"/>
    </location>
</feature>
<evidence type="ECO:0000259" key="3">
    <source>
        <dbReference type="Pfam" id="PF23636"/>
    </source>
</evidence>
<feature type="region of interest" description="Disordered" evidence="1">
    <location>
        <begin position="1"/>
        <end position="20"/>
    </location>
</feature>
<gene>
    <name evidence="4" type="ORF">GCM10007147_31350</name>
</gene>
<dbReference type="RefSeq" id="WP_017576463.1">
    <property type="nucleotide sequence ID" value="NZ_BMXL01000017.1"/>
</dbReference>
<feature type="region of interest" description="Disordered" evidence="1">
    <location>
        <begin position="167"/>
        <end position="192"/>
    </location>
</feature>
<reference evidence="4 5" key="1">
    <citation type="journal article" date="2014" name="Int. J. Syst. Evol. Microbiol.">
        <title>Complete genome sequence of Corynebacterium casei LMG S-19264T (=DSM 44701T), isolated from a smear-ripened cheese.</title>
        <authorList>
            <consortium name="US DOE Joint Genome Institute (JGI-PGF)"/>
            <person name="Walter F."/>
            <person name="Albersmeier A."/>
            <person name="Kalinowski J."/>
            <person name="Ruckert C."/>
        </authorList>
    </citation>
    <scope>NUCLEOTIDE SEQUENCE [LARGE SCALE GENOMIC DNA]</scope>
    <source>
        <strain evidence="4 5">KCTC 19473</strain>
    </source>
</reference>
<accession>A0A919CJ92</accession>
<keyword evidence="2" id="KW-0472">Membrane</keyword>
<keyword evidence="5" id="KW-1185">Reference proteome</keyword>
<evidence type="ECO:0000256" key="2">
    <source>
        <dbReference type="SAM" id="Phobius"/>
    </source>
</evidence>
<dbReference type="Proteomes" id="UP000654947">
    <property type="component" value="Unassembled WGS sequence"/>
</dbReference>
<feature type="domain" description="DUF7144" evidence="3">
    <location>
        <begin position="34"/>
        <end position="147"/>
    </location>
</feature>
<keyword evidence="2" id="KW-1133">Transmembrane helix</keyword>
<name>A0A919CJ92_9ACTN</name>
<dbReference type="InterPro" id="IPR055568">
    <property type="entry name" value="DUF7144"/>
</dbReference>
<organism evidence="4 5">
    <name type="scientific">Nocardiopsis kunsanensis</name>
    <dbReference type="NCBI Taxonomy" id="141693"/>
    <lineage>
        <taxon>Bacteria</taxon>
        <taxon>Bacillati</taxon>
        <taxon>Actinomycetota</taxon>
        <taxon>Actinomycetes</taxon>
        <taxon>Streptosporangiales</taxon>
        <taxon>Nocardiopsidaceae</taxon>
        <taxon>Nocardiopsis</taxon>
    </lineage>
</organism>
<dbReference type="EMBL" id="BMXL01000017">
    <property type="protein sequence ID" value="GHD29963.1"/>
    <property type="molecule type" value="Genomic_DNA"/>
</dbReference>
<dbReference type="Pfam" id="PF23636">
    <property type="entry name" value="DUF7144"/>
    <property type="match status" value="1"/>
</dbReference>
<feature type="transmembrane region" description="Helical" evidence="2">
    <location>
        <begin position="78"/>
        <end position="97"/>
    </location>
</feature>
<proteinExistence type="predicted"/>
<protein>
    <recommendedName>
        <fullName evidence="3">DUF7144 domain-containing protein</fullName>
    </recommendedName>
</protein>
<evidence type="ECO:0000256" key="1">
    <source>
        <dbReference type="SAM" id="MobiDB-lite"/>
    </source>
</evidence>